<organism evidence="1 2">
    <name type="scientific">Mesorhizobium marinum</name>
    <dbReference type="NCBI Taxonomy" id="3228790"/>
    <lineage>
        <taxon>Bacteria</taxon>
        <taxon>Pseudomonadati</taxon>
        <taxon>Pseudomonadota</taxon>
        <taxon>Alphaproteobacteria</taxon>
        <taxon>Hyphomicrobiales</taxon>
        <taxon>Phyllobacteriaceae</taxon>
        <taxon>Mesorhizobium</taxon>
    </lineage>
</organism>
<dbReference type="InterPro" id="IPR025048">
    <property type="entry name" value="DUF3987"/>
</dbReference>
<dbReference type="EMBL" id="JBFOCI010000005">
    <property type="protein sequence ID" value="MEW9807471.1"/>
    <property type="molecule type" value="Genomic_DNA"/>
</dbReference>
<accession>A0ABV3R2D7</accession>
<protein>
    <submittedName>
        <fullName evidence="1">DUF3987 domain-containing protein</fullName>
    </submittedName>
</protein>
<sequence length="863" mass="95885">MNSHTLVNFDTLPKSIADHPCVLWKYETSDGKATKPPYQPTTPPTYASSMSPATWSEFGLCRDFILANPEYGLGLILGGRNDDRLIGFDMDDLDHVAPEHRAISEEWRKYILAAIPSYAELSPSQKGVHLICRGILPNNATAYNALKLKYGIEIYSARRYLTTTGNRLPNSTDDFADCQLAINELVSEIEKATGTVCGGDFDHVGEYESNGRRLDLSDAQVLERACTANRKFQDWAYGTWPPGVWSDVNVQVIGDLDKVTGSPDQILRIVLSLPYVTQSAPAANGEAREHKVWRRIAKELTKARPNNDRLHAEREAERARIRAEKPRLDSIMATTLAYQREINRENVPPVQGASAPKAAYENREPIDYWAPATPAAVPQGVLPGILDEMVQEVGDSTGLDKSALCVLSLSACAMATTDKIRIRPVRSSDRWKERFGMWGIGVGASGAGKSPLINIVGKPIKDIDKEIRDNWTKRCETLRAQAAAEGKKLSNNDLPPCPDLILGDTTTEAAQDAMLSKVDGVGILDEEVTQFFAGIDRYMNGGKGDVSPNRAFWLKSYDGIGDTVRRIGRGKIYIDNIAMSIVGCIQPDPIKKISAGGLDDGMMQRITPVLLTDRGIGTDANIQSVLDRYDALVKRLHTLSGRDVVGGTHQDGALLSFSHEAQGIFIERQRSTKALLEHFAEIYPSLHMHLKKYDGMLARLSLGLHLIDYASLPQLTDAQQHWIPNEIAAGTIRRAEQLLFDFLLNHAMAFHIEILGSGQDEVIRGIAGYILTHNVERVTLRLLQRNVAACREMERRDYQRTLDRLYADGWLVEVEDGPKRVSPPQGIVNEAVHVTFARKAEEERVRRDEIYRLTSGIKYKGRV</sequence>
<evidence type="ECO:0000313" key="2">
    <source>
        <dbReference type="Proteomes" id="UP001556196"/>
    </source>
</evidence>
<reference evidence="1 2" key="1">
    <citation type="submission" date="2024-06" db="EMBL/GenBank/DDBJ databases">
        <authorList>
            <person name="Tuo L."/>
        </authorList>
    </citation>
    <scope>NUCLEOTIDE SEQUENCE [LARGE SCALE GENOMIC DNA]</scope>
    <source>
        <strain evidence="1 2">ZMM04-5</strain>
    </source>
</reference>
<dbReference type="Proteomes" id="UP001556196">
    <property type="component" value="Unassembled WGS sequence"/>
</dbReference>
<keyword evidence="2" id="KW-1185">Reference proteome</keyword>
<dbReference type="Pfam" id="PF13148">
    <property type="entry name" value="DUF3987"/>
    <property type="match status" value="1"/>
</dbReference>
<name>A0ABV3R2D7_9HYPH</name>
<evidence type="ECO:0000313" key="1">
    <source>
        <dbReference type="EMBL" id="MEW9807471.1"/>
    </source>
</evidence>
<dbReference type="RefSeq" id="WP_367724654.1">
    <property type="nucleotide sequence ID" value="NZ_JBFOCH010000080.1"/>
</dbReference>
<comment type="caution">
    <text evidence="1">The sequence shown here is derived from an EMBL/GenBank/DDBJ whole genome shotgun (WGS) entry which is preliminary data.</text>
</comment>
<proteinExistence type="predicted"/>
<gene>
    <name evidence="1" type="ORF">ABUE31_15875</name>
</gene>